<keyword evidence="4" id="KW-0732">Signal</keyword>
<comment type="similarity">
    <text evidence="2">Belongs to the DIPK family.</text>
</comment>
<protein>
    <recommendedName>
        <fullName evidence="5">FAM69 protein-kinase domain-containing protein</fullName>
    </recommendedName>
</protein>
<comment type="subcellular location">
    <subcellularLocation>
        <location evidence="1">Secreted</location>
    </subcellularLocation>
</comment>
<dbReference type="OrthoDB" id="10035316at2759"/>
<dbReference type="InterPro" id="IPR011009">
    <property type="entry name" value="Kinase-like_dom_sf"/>
</dbReference>
<dbReference type="Pfam" id="PF12260">
    <property type="entry name" value="PIP49_C"/>
    <property type="match status" value="1"/>
</dbReference>
<sequence>MKNEKIHFTGWSKIRLFDIINIKNVHTARHLDNKEQIIIKKLAHNKEFENVDDKICKDANRPKGCDVARVLHIINTGDEIRRQSLLPKHLEKMNQMFACPTYSSIDRILSYYKERLSPGRSMLNTRDKLQIYATSLINAEPLMLQTFPAEEGWPFPKYYGVCGRYIAVSHAGEPLHNFFSEPFHKRADIAYQIMKIADKLKNEGNQFVFYWTDLSLENLVVDSAGKVTVVDLEDIIVVDRDAIARAKPRKDWYEVHQSSFVHCYRRNCFRFSRDDLCTHVNSDHNYYAACRIIISEYVNEQSLGLMRGLLHDMPNYANDDWDLQHLLHECVHGSTPESRMKVKTQLTQALFNLRNIRDSNDAAKRKR</sequence>
<evidence type="ECO:0000313" key="6">
    <source>
        <dbReference type="EMBL" id="CAC5415167.1"/>
    </source>
</evidence>
<dbReference type="Proteomes" id="UP000507470">
    <property type="component" value="Unassembled WGS sequence"/>
</dbReference>
<dbReference type="PANTHER" id="PTHR32073:SF7">
    <property type="entry name" value="GH11358P"/>
    <property type="match status" value="1"/>
</dbReference>
<reference evidence="6 7" key="1">
    <citation type="submission" date="2020-06" db="EMBL/GenBank/DDBJ databases">
        <authorList>
            <person name="Li R."/>
            <person name="Bekaert M."/>
        </authorList>
    </citation>
    <scope>NUCLEOTIDE SEQUENCE [LARGE SCALE GENOMIC DNA]</scope>
    <source>
        <strain evidence="7">wild</strain>
    </source>
</reference>
<evidence type="ECO:0000259" key="5">
    <source>
        <dbReference type="Pfam" id="PF12260"/>
    </source>
</evidence>
<dbReference type="AlphaFoldDB" id="A0A6J8E452"/>
<evidence type="ECO:0000256" key="2">
    <source>
        <dbReference type="ARBA" id="ARBA00006338"/>
    </source>
</evidence>
<dbReference type="InterPro" id="IPR020519">
    <property type="entry name" value="DIPK2A/B"/>
</dbReference>
<dbReference type="EMBL" id="CACVKT020008387">
    <property type="protein sequence ID" value="CAC5415167.1"/>
    <property type="molecule type" value="Genomic_DNA"/>
</dbReference>
<feature type="domain" description="FAM69 protein-kinase" evidence="5">
    <location>
        <begin position="136"/>
        <end position="331"/>
    </location>
</feature>
<keyword evidence="3" id="KW-0964">Secreted</keyword>
<dbReference type="SUPFAM" id="SSF56112">
    <property type="entry name" value="Protein kinase-like (PK-like)"/>
    <property type="match status" value="1"/>
</dbReference>
<name>A0A6J8E452_MYTCO</name>
<dbReference type="InterPro" id="IPR022049">
    <property type="entry name" value="FAM69_kinase_dom"/>
</dbReference>
<evidence type="ECO:0000313" key="7">
    <source>
        <dbReference type="Proteomes" id="UP000507470"/>
    </source>
</evidence>
<gene>
    <name evidence="6" type="ORF">MCOR_47874</name>
</gene>
<dbReference type="GO" id="GO:0005576">
    <property type="term" value="C:extracellular region"/>
    <property type="evidence" value="ECO:0007669"/>
    <property type="project" value="UniProtKB-SubCell"/>
</dbReference>
<accession>A0A6J8E452</accession>
<evidence type="ECO:0000256" key="1">
    <source>
        <dbReference type="ARBA" id="ARBA00004613"/>
    </source>
</evidence>
<dbReference type="PANTHER" id="PTHR32073">
    <property type="entry name" value="GH11358P"/>
    <property type="match status" value="1"/>
</dbReference>
<organism evidence="6 7">
    <name type="scientific">Mytilus coruscus</name>
    <name type="common">Sea mussel</name>
    <dbReference type="NCBI Taxonomy" id="42192"/>
    <lineage>
        <taxon>Eukaryota</taxon>
        <taxon>Metazoa</taxon>
        <taxon>Spiralia</taxon>
        <taxon>Lophotrochozoa</taxon>
        <taxon>Mollusca</taxon>
        <taxon>Bivalvia</taxon>
        <taxon>Autobranchia</taxon>
        <taxon>Pteriomorphia</taxon>
        <taxon>Mytilida</taxon>
        <taxon>Mytiloidea</taxon>
        <taxon>Mytilidae</taxon>
        <taxon>Mytilinae</taxon>
        <taxon>Mytilus</taxon>
    </lineage>
</organism>
<keyword evidence="7" id="KW-1185">Reference proteome</keyword>
<evidence type="ECO:0000256" key="3">
    <source>
        <dbReference type="ARBA" id="ARBA00022525"/>
    </source>
</evidence>
<proteinExistence type="inferred from homology"/>
<evidence type="ECO:0000256" key="4">
    <source>
        <dbReference type="ARBA" id="ARBA00022729"/>
    </source>
</evidence>